<dbReference type="Proteomes" id="UP000014480">
    <property type="component" value="Unassembled WGS sequence"/>
</dbReference>
<dbReference type="GO" id="GO:0008270">
    <property type="term" value="F:zinc ion binding"/>
    <property type="evidence" value="ECO:0007669"/>
    <property type="project" value="InterPro"/>
</dbReference>
<dbReference type="InterPro" id="IPR001138">
    <property type="entry name" value="Zn2Cys6_DnaBD"/>
</dbReference>
<evidence type="ECO:0008006" key="5">
    <source>
        <dbReference type="Google" id="ProtNLM"/>
    </source>
</evidence>
<reference evidence="4" key="1">
    <citation type="journal article" date="2013" name="New Phytol.">
        <title>Comparative genomic and transcriptomic analyses reveal the hemibiotrophic stage shift of Colletotrichum fungi.</title>
        <authorList>
            <person name="Gan P."/>
            <person name="Ikeda K."/>
            <person name="Irieda H."/>
            <person name="Narusaka M."/>
            <person name="O'Connell R.J."/>
            <person name="Narusaka Y."/>
            <person name="Takano Y."/>
            <person name="Kubo Y."/>
            <person name="Shirasu K."/>
        </authorList>
    </citation>
    <scope>NUCLEOTIDE SEQUENCE [LARGE SCALE GENOMIC DNA]</scope>
    <source>
        <strain evidence="4">104-T / ATCC 96160 / CBS 514.97 / LARS 414 / MAFF 240422</strain>
    </source>
</reference>
<proteinExistence type="predicted"/>
<sequence>MTPCIREKVHTIQLTIAWIAAMSRDNSAGFLQGFSVCQPFFGAALQFYPALGTKQLDDLINSYIPGPSSIRQKRATVSMEFFKFSQLTGNTFKFYPVLTHSSYSATASSAEASPPLGSAANSSLVSPVISDWTSSQPSSSNLSVSTPSSTSHEPVSLGSFKEGCSGPAKGQVNDFSHIPGMKIMTKDGIDVTNSASRGRKTKAQRDHAHLMRIIKACDSCKKKKVRCDPSHKKRTVSQARAASSSARPAKKARTLVPDLRFAGQPGSKDVEAAIEPSAVIREDMFVELAEPWGTPSLFTNESARISSIDYDFFIDPEGARSTMALAGANLASAFATGSSFTATAAEYAIASACHTTSAPPSTLVDLLTSTAILVAVLGLFLTDNHCLQLCAHSDHSTETVETWPLSLSAATARTTFWLPSS</sequence>
<keyword evidence="4" id="KW-1185">Reference proteome</keyword>
<feature type="compositionally biased region" description="Low complexity" evidence="2">
    <location>
        <begin position="134"/>
        <end position="156"/>
    </location>
</feature>
<gene>
    <name evidence="3" type="ORF">Cob_v012026</name>
</gene>
<accession>A0A484FAQ8</accession>
<dbReference type="EMBL" id="AMCV02000044">
    <property type="protein sequence ID" value="TDZ15054.1"/>
    <property type="molecule type" value="Genomic_DNA"/>
</dbReference>
<feature type="region of interest" description="Disordered" evidence="2">
    <location>
        <begin position="228"/>
        <end position="249"/>
    </location>
</feature>
<feature type="region of interest" description="Disordered" evidence="2">
    <location>
        <begin position="134"/>
        <end position="164"/>
    </location>
</feature>
<dbReference type="AlphaFoldDB" id="A0A484FAQ8"/>
<protein>
    <recommendedName>
        <fullName evidence="5">Zn(2)-C6 fungal-type domain-containing protein</fullName>
    </recommendedName>
</protein>
<dbReference type="OrthoDB" id="4850804at2759"/>
<dbReference type="STRING" id="1213857.A0A484FAQ8"/>
<dbReference type="GO" id="GO:0000981">
    <property type="term" value="F:DNA-binding transcription factor activity, RNA polymerase II-specific"/>
    <property type="evidence" value="ECO:0007669"/>
    <property type="project" value="InterPro"/>
</dbReference>
<name>A0A484FAQ8_COLOR</name>
<keyword evidence="1" id="KW-0539">Nucleus</keyword>
<evidence type="ECO:0000256" key="1">
    <source>
        <dbReference type="ARBA" id="ARBA00023242"/>
    </source>
</evidence>
<evidence type="ECO:0000313" key="4">
    <source>
        <dbReference type="Proteomes" id="UP000014480"/>
    </source>
</evidence>
<evidence type="ECO:0000313" key="3">
    <source>
        <dbReference type="EMBL" id="TDZ15054.1"/>
    </source>
</evidence>
<dbReference type="CDD" id="cd00067">
    <property type="entry name" value="GAL4"/>
    <property type="match status" value="1"/>
</dbReference>
<reference evidence="4" key="2">
    <citation type="journal article" date="2019" name="Mol. Plant Microbe Interact.">
        <title>Genome sequence resources for four phytopathogenic fungi from the Colletotrichum orbiculare species complex.</title>
        <authorList>
            <person name="Gan P."/>
            <person name="Tsushima A."/>
            <person name="Narusaka M."/>
            <person name="Narusaka Y."/>
            <person name="Takano Y."/>
            <person name="Kubo Y."/>
            <person name="Shirasu K."/>
        </authorList>
    </citation>
    <scope>GENOME REANNOTATION</scope>
    <source>
        <strain evidence="4">104-T / ATCC 96160 / CBS 514.97 / LARS 414 / MAFF 240422</strain>
    </source>
</reference>
<comment type="caution">
    <text evidence="3">The sequence shown here is derived from an EMBL/GenBank/DDBJ whole genome shotgun (WGS) entry which is preliminary data.</text>
</comment>
<organism evidence="3 4">
    <name type="scientific">Colletotrichum orbiculare (strain 104-T / ATCC 96160 / CBS 514.97 / LARS 414 / MAFF 240422)</name>
    <name type="common">Cucumber anthracnose fungus</name>
    <name type="synonym">Colletotrichum lagenarium</name>
    <dbReference type="NCBI Taxonomy" id="1213857"/>
    <lineage>
        <taxon>Eukaryota</taxon>
        <taxon>Fungi</taxon>
        <taxon>Dikarya</taxon>
        <taxon>Ascomycota</taxon>
        <taxon>Pezizomycotina</taxon>
        <taxon>Sordariomycetes</taxon>
        <taxon>Hypocreomycetidae</taxon>
        <taxon>Glomerellales</taxon>
        <taxon>Glomerellaceae</taxon>
        <taxon>Colletotrichum</taxon>
        <taxon>Colletotrichum orbiculare species complex</taxon>
    </lineage>
</organism>
<evidence type="ECO:0000256" key="2">
    <source>
        <dbReference type="SAM" id="MobiDB-lite"/>
    </source>
</evidence>